<comment type="similarity">
    <text evidence="2">Belongs to the eukaryotic/archaeal RNase P protein component 2 family.</text>
</comment>
<proteinExistence type="inferred from homology"/>
<feature type="transmembrane region" description="Helical" evidence="7">
    <location>
        <begin position="233"/>
        <end position="253"/>
    </location>
</feature>
<dbReference type="InterPro" id="IPR038085">
    <property type="entry name" value="Rnp2-like_sf"/>
</dbReference>
<dbReference type="OrthoDB" id="24745at2759"/>
<keyword evidence="4" id="KW-0819">tRNA processing</keyword>
<evidence type="ECO:0000313" key="9">
    <source>
        <dbReference type="Proteomes" id="UP001153076"/>
    </source>
</evidence>
<feature type="transmembrane region" description="Helical" evidence="7">
    <location>
        <begin position="316"/>
        <end position="335"/>
    </location>
</feature>
<dbReference type="SUPFAM" id="SSF160350">
    <property type="entry name" value="Rnp2-like"/>
    <property type="match status" value="1"/>
</dbReference>
<sequence length="545" mass="60764">MVGFKNRYMVMEIFLDPNKELPVDDPIILTQFNVSKAIKDSILINFGECGLASSLGSFQVKYVNPITKVCIIRTSREGYQKVWSAISLVSSIGNCPAFFNLLALSGSIKACRKAAMSCEEGKFEQYKLGKGVEVTDELNRQMHNCLERIKVWVKPPAPKKEKEKERKTLTGYGCSTYVLYACSFMNYNHRHSQTFVIVAGALLGAGAGLLWAGHGAIMTSYPTSRRKGTYISIFWYFDMRGVIGGLIPFVLNYSRSEAASVKDGTYIGFMCFVANGGLLSLAILPPSRVIRDDGTRCTHIKYSNVSTELVEILKLFWNWKMLLIMLGSVGIGYLMDFSFQSRRKRGCVGIVIVGLPGTAIWGGGLANQLRYSRDHAPEKLDFKDSGSAYAGPFLLYFSYGLLDAMFQSMVYWVIGGLGDDSETFSRYSGFYEGVPSAGAAVAWQIDVHSVSYLHQLIINWALTTVSYPILLLLVMLAVKDDDRSAEHAQAYEDIQDMKDAEMLIPSNNRRGIWEAVAILYTELPTMIKMASIFEENLEVIFFCLA</sequence>
<comment type="caution">
    <text evidence="8">The sequence shown here is derived from an EMBL/GenBank/DDBJ whole genome shotgun (WGS) entry which is preliminary data.</text>
</comment>
<dbReference type="Gene3D" id="3.30.70.3250">
    <property type="entry name" value="Ribonuclease P, Pop5 subunit"/>
    <property type="match status" value="1"/>
</dbReference>
<protein>
    <submittedName>
        <fullName evidence="8">Uncharacterized protein</fullName>
    </submittedName>
</protein>
<dbReference type="GO" id="GO:0030681">
    <property type="term" value="C:multimeric ribonuclease P complex"/>
    <property type="evidence" value="ECO:0007669"/>
    <property type="project" value="TreeGrafter"/>
</dbReference>
<keyword evidence="3 7" id="KW-0812">Transmembrane</keyword>
<dbReference type="InterPro" id="IPR002759">
    <property type="entry name" value="Pop5/Rpp14/Rnp2-like"/>
</dbReference>
<evidence type="ECO:0000256" key="3">
    <source>
        <dbReference type="ARBA" id="ARBA00022692"/>
    </source>
</evidence>
<gene>
    <name evidence="8" type="ORF">Cgig2_019269</name>
</gene>
<keyword evidence="6 7" id="KW-0472">Membrane</keyword>
<feature type="transmembrane region" description="Helical" evidence="7">
    <location>
        <begin position="457"/>
        <end position="478"/>
    </location>
</feature>
<dbReference type="GO" id="GO:0005730">
    <property type="term" value="C:nucleolus"/>
    <property type="evidence" value="ECO:0007669"/>
    <property type="project" value="TreeGrafter"/>
</dbReference>
<organism evidence="8 9">
    <name type="scientific">Carnegiea gigantea</name>
    <dbReference type="NCBI Taxonomy" id="171969"/>
    <lineage>
        <taxon>Eukaryota</taxon>
        <taxon>Viridiplantae</taxon>
        <taxon>Streptophyta</taxon>
        <taxon>Embryophyta</taxon>
        <taxon>Tracheophyta</taxon>
        <taxon>Spermatophyta</taxon>
        <taxon>Magnoliopsida</taxon>
        <taxon>eudicotyledons</taxon>
        <taxon>Gunneridae</taxon>
        <taxon>Pentapetalae</taxon>
        <taxon>Caryophyllales</taxon>
        <taxon>Cactineae</taxon>
        <taxon>Cactaceae</taxon>
        <taxon>Cactoideae</taxon>
        <taxon>Echinocereeae</taxon>
        <taxon>Carnegiea</taxon>
    </lineage>
</organism>
<dbReference type="InterPro" id="IPR010291">
    <property type="entry name" value="Ion_channel_UNC-93"/>
</dbReference>
<dbReference type="Proteomes" id="UP001153076">
    <property type="component" value="Unassembled WGS sequence"/>
</dbReference>
<dbReference type="PANTHER" id="PTHR15441">
    <property type="entry name" value="RIBONUCLEASE P PROTEIN SUBUNIT P14"/>
    <property type="match status" value="1"/>
</dbReference>
<reference evidence="8" key="1">
    <citation type="submission" date="2022-04" db="EMBL/GenBank/DDBJ databases">
        <title>Carnegiea gigantea Genome sequencing and assembly v2.</title>
        <authorList>
            <person name="Copetti D."/>
            <person name="Sanderson M.J."/>
            <person name="Burquez A."/>
            <person name="Wojciechowski M.F."/>
        </authorList>
    </citation>
    <scope>NUCLEOTIDE SEQUENCE</scope>
    <source>
        <strain evidence="8">SGP5-SGP5p</strain>
        <tissue evidence="8">Aerial part</tissue>
    </source>
</reference>
<dbReference type="GO" id="GO:0001682">
    <property type="term" value="P:tRNA 5'-leader removal"/>
    <property type="evidence" value="ECO:0007669"/>
    <property type="project" value="InterPro"/>
</dbReference>
<feature type="transmembrane region" description="Helical" evidence="7">
    <location>
        <begin position="347"/>
        <end position="369"/>
    </location>
</feature>
<name>A0A9Q1KPA3_9CARY</name>
<evidence type="ECO:0000256" key="6">
    <source>
        <dbReference type="ARBA" id="ARBA00023136"/>
    </source>
</evidence>
<dbReference type="Pfam" id="PF05978">
    <property type="entry name" value="UNC-93"/>
    <property type="match status" value="1"/>
</dbReference>
<comment type="subcellular location">
    <subcellularLocation>
        <location evidence="1">Membrane</location>
        <topology evidence="1">Multi-pass membrane protein</topology>
    </subcellularLocation>
</comment>
<dbReference type="SUPFAM" id="SSF103473">
    <property type="entry name" value="MFS general substrate transporter"/>
    <property type="match status" value="1"/>
</dbReference>
<feature type="transmembrane region" description="Helical" evidence="7">
    <location>
        <begin position="265"/>
        <end position="284"/>
    </location>
</feature>
<evidence type="ECO:0000256" key="4">
    <source>
        <dbReference type="ARBA" id="ARBA00022694"/>
    </source>
</evidence>
<evidence type="ECO:0000256" key="2">
    <source>
        <dbReference type="ARBA" id="ARBA00010800"/>
    </source>
</evidence>
<dbReference type="AlphaFoldDB" id="A0A9Q1KPA3"/>
<evidence type="ECO:0000256" key="1">
    <source>
        <dbReference type="ARBA" id="ARBA00004141"/>
    </source>
</evidence>
<feature type="transmembrane region" description="Helical" evidence="7">
    <location>
        <begin position="389"/>
        <end position="414"/>
    </location>
</feature>
<keyword evidence="9" id="KW-1185">Reference proteome</keyword>
<keyword evidence="5 7" id="KW-1133">Transmembrane helix</keyword>
<dbReference type="FunFam" id="3.30.70.3250:FF:000003">
    <property type="entry name" value="Ribonuclease P/MRP protein subunit POP5"/>
    <property type="match status" value="1"/>
</dbReference>
<accession>A0A9Q1KPA3</accession>
<evidence type="ECO:0000256" key="7">
    <source>
        <dbReference type="SAM" id="Phobius"/>
    </source>
</evidence>
<dbReference type="InterPro" id="IPR036259">
    <property type="entry name" value="MFS_trans_sf"/>
</dbReference>
<dbReference type="EMBL" id="JAKOGI010000056">
    <property type="protein sequence ID" value="KAJ8446376.1"/>
    <property type="molecule type" value="Genomic_DNA"/>
</dbReference>
<feature type="transmembrane region" description="Helical" evidence="7">
    <location>
        <begin position="426"/>
        <end position="445"/>
    </location>
</feature>
<dbReference type="GO" id="GO:0033204">
    <property type="term" value="F:ribonuclease P RNA binding"/>
    <property type="evidence" value="ECO:0007669"/>
    <property type="project" value="TreeGrafter"/>
</dbReference>
<dbReference type="GO" id="GO:0000172">
    <property type="term" value="C:ribonuclease MRP complex"/>
    <property type="evidence" value="ECO:0007669"/>
    <property type="project" value="TreeGrafter"/>
</dbReference>
<feature type="transmembrane region" description="Helical" evidence="7">
    <location>
        <begin position="194"/>
        <end position="213"/>
    </location>
</feature>
<dbReference type="GO" id="GO:0016020">
    <property type="term" value="C:membrane"/>
    <property type="evidence" value="ECO:0007669"/>
    <property type="project" value="UniProtKB-SubCell"/>
</dbReference>
<dbReference type="PANTHER" id="PTHR15441:SF2">
    <property type="entry name" value="RIBONUCLEASE P_MRP PROTEIN SUBUNIT POP5"/>
    <property type="match status" value="1"/>
</dbReference>
<evidence type="ECO:0000313" key="8">
    <source>
        <dbReference type="EMBL" id="KAJ8446376.1"/>
    </source>
</evidence>
<dbReference type="Pfam" id="PF01900">
    <property type="entry name" value="RNase_P_Rpp14"/>
    <property type="match status" value="1"/>
</dbReference>
<evidence type="ECO:0000256" key="5">
    <source>
        <dbReference type="ARBA" id="ARBA00022989"/>
    </source>
</evidence>